<dbReference type="PANTHER" id="PTHR15744:SF0">
    <property type="entry name" value="KH HOMOLOGY DOMAIN-CONTAINING PROTEIN 4"/>
    <property type="match status" value="1"/>
</dbReference>
<feature type="compositionally biased region" description="Polar residues" evidence="2">
    <location>
        <begin position="55"/>
        <end position="81"/>
    </location>
</feature>
<keyword evidence="1" id="KW-0694">RNA-binding</keyword>
<feature type="compositionally biased region" description="Low complexity" evidence="2">
    <location>
        <begin position="82"/>
        <end position="92"/>
    </location>
</feature>
<feature type="domain" description="K Homology" evidence="3">
    <location>
        <begin position="214"/>
        <end position="301"/>
    </location>
</feature>
<dbReference type="Gene3D" id="3.30.1370.10">
    <property type="entry name" value="K Homology domain, type 1"/>
    <property type="match status" value="2"/>
</dbReference>
<dbReference type="InterPro" id="IPR036612">
    <property type="entry name" value="KH_dom_type_1_sf"/>
</dbReference>
<evidence type="ECO:0000259" key="3">
    <source>
        <dbReference type="SMART" id="SM00322"/>
    </source>
</evidence>
<dbReference type="CDD" id="cd22386">
    <property type="entry name" value="KH-I_KHDC4_rpt2"/>
    <property type="match status" value="1"/>
</dbReference>
<dbReference type="VEuPathDB" id="FungiDB:BDEG_25648"/>
<feature type="compositionally biased region" description="Basic residues" evidence="2">
    <location>
        <begin position="312"/>
        <end position="322"/>
    </location>
</feature>
<dbReference type="GO" id="GO:0003723">
    <property type="term" value="F:RNA binding"/>
    <property type="evidence" value="ECO:0007669"/>
    <property type="project" value="UniProtKB-UniRule"/>
</dbReference>
<dbReference type="FunFam" id="3.30.1370.10:FF:000037">
    <property type="entry name" value="KH domain protein"/>
    <property type="match status" value="1"/>
</dbReference>
<dbReference type="STRING" id="403673.A0A177WS21"/>
<dbReference type="SUPFAM" id="SSF54791">
    <property type="entry name" value="Eukaryotic type KH-domain (KH-domain type I)"/>
    <property type="match status" value="2"/>
</dbReference>
<dbReference type="Pfam" id="PF23469">
    <property type="entry name" value="KH_12"/>
    <property type="match status" value="1"/>
</dbReference>
<dbReference type="InterPro" id="IPR056149">
    <property type="entry name" value="PRP5/DDX46/KHDC4_KH"/>
</dbReference>
<dbReference type="AlphaFoldDB" id="A0A177WS21"/>
<proteinExistence type="predicted"/>
<accession>A0A177WS21</accession>
<feature type="region of interest" description="Disordered" evidence="2">
    <location>
        <begin position="390"/>
        <end position="411"/>
    </location>
</feature>
<gene>
    <name evidence="4" type="ORF">BDEG_25648</name>
</gene>
<feature type="region of interest" description="Disordered" evidence="2">
    <location>
        <begin position="312"/>
        <end position="354"/>
    </location>
</feature>
<dbReference type="PROSITE" id="PS50084">
    <property type="entry name" value="KH_TYPE_1"/>
    <property type="match status" value="1"/>
</dbReference>
<dbReference type="SMART" id="SM00322">
    <property type="entry name" value="KH"/>
    <property type="match status" value="1"/>
</dbReference>
<evidence type="ECO:0000256" key="1">
    <source>
        <dbReference type="PROSITE-ProRule" id="PRU00117"/>
    </source>
</evidence>
<sequence>MNSSESGQQTVHSMTSELVQKANSLDNSAESSTVSSPHANPISSGRKRKWDVEQPEQTCSSTASEVNAVSTKKTATESNPNPSAEPESAIESTAAATAAAVSRLSALQHSSLKPASVHLDQFVKDIDINDIKNRYLLTNRATQNSLVEETSVNITTRGKFYPDRNRATTKDPPLYLHLIAPTQKALDLAIDKINSIIEQASITLVEPRIHHSRTFYHEKIPVDIDATPAMNLRAKIVGPGGSYMKHIQQETSTRVQLRGHGSGFTEASTGQEADEPMFVNISGSIEKDVQSAKQLCEDLLDTVRKDVEQLKQRYHPPQHQHKISAGASTHAPYQTPYASALHPPPSTSLSTTTPQAAPYNHYVVGPPAPPGYPPIYPYYGGYYGYPPPPPPPFGFAPPPPLPKSPPPPPPS</sequence>
<dbReference type="OrthoDB" id="397265at2759"/>
<dbReference type="Pfam" id="PF22675">
    <property type="entry name" value="KH-I_KHDC4-BBP"/>
    <property type="match status" value="1"/>
</dbReference>
<evidence type="ECO:0000313" key="4">
    <source>
        <dbReference type="EMBL" id="OAJ42151.1"/>
    </source>
</evidence>
<name>A0A177WS21_BATDL</name>
<organism evidence="4 5">
    <name type="scientific">Batrachochytrium dendrobatidis (strain JEL423)</name>
    <dbReference type="NCBI Taxonomy" id="403673"/>
    <lineage>
        <taxon>Eukaryota</taxon>
        <taxon>Fungi</taxon>
        <taxon>Fungi incertae sedis</taxon>
        <taxon>Chytridiomycota</taxon>
        <taxon>Chytridiomycota incertae sedis</taxon>
        <taxon>Chytridiomycetes</taxon>
        <taxon>Rhizophydiales</taxon>
        <taxon>Rhizophydiales incertae sedis</taxon>
        <taxon>Batrachochytrium</taxon>
    </lineage>
</organism>
<protein>
    <recommendedName>
        <fullName evidence="3">K Homology domain-containing protein</fullName>
    </recommendedName>
</protein>
<dbReference type="InterPro" id="IPR055256">
    <property type="entry name" value="KH_1_KHDC4/BBP-like"/>
</dbReference>
<dbReference type="InterPro" id="IPR031121">
    <property type="entry name" value="RIK/BLOM7"/>
</dbReference>
<evidence type="ECO:0000256" key="2">
    <source>
        <dbReference type="SAM" id="MobiDB-lite"/>
    </source>
</evidence>
<dbReference type="InterPro" id="IPR004087">
    <property type="entry name" value="KH_dom"/>
</dbReference>
<dbReference type="PANTHER" id="PTHR15744">
    <property type="entry name" value="BLOM7"/>
    <property type="match status" value="1"/>
</dbReference>
<dbReference type="InterPro" id="IPR047889">
    <property type="entry name" value="KHDC4_KH-I_second"/>
</dbReference>
<dbReference type="GO" id="GO:0005634">
    <property type="term" value="C:nucleus"/>
    <property type="evidence" value="ECO:0007669"/>
    <property type="project" value="InterPro"/>
</dbReference>
<reference evidence="4 5" key="1">
    <citation type="submission" date="2006-10" db="EMBL/GenBank/DDBJ databases">
        <title>The Genome Sequence of Batrachochytrium dendrobatidis JEL423.</title>
        <authorList>
            <consortium name="The Broad Institute Genome Sequencing Platform"/>
            <person name="Birren B."/>
            <person name="Lander E."/>
            <person name="Galagan J."/>
            <person name="Cuomo C."/>
            <person name="Devon K."/>
            <person name="Jaffe D."/>
            <person name="Butler J."/>
            <person name="Alvarez P."/>
            <person name="Gnerre S."/>
            <person name="Grabherr M."/>
            <person name="Kleber M."/>
            <person name="Mauceli E."/>
            <person name="Brockman W."/>
            <person name="Young S."/>
            <person name="LaButti K."/>
            <person name="Sykes S."/>
            <person name="DeCaprio D."/>
            <person name="Crawford M."/>
            <person name="Koehrsen M."/>
            <person name="Engels R."/>
            <person name="Montgomery P."/>
            <person name="Pearson M."/>
            <person name="Howarth C."/>
            <person name="Larson L."/>
            <person name="White J."/>
            <person name="O'Leary S."/>
            <person name="Kodira C."/>
            <person name="Zeng Q."/>
            <person name="Yandava C."/>
            <person name="Alvarado L."/>
            <person name="Longcore J."/>
            <person name="James T."/>
        </authorList>
    </citation>
    <scope>NUCLEOTIDE SEQUENCE [LARGE SCALE GENOMIC DNA]</scope>
    <source>
        <strain evidence="4 5">JEL423</strain>
    </source>
</reference>
<dbReference type="Proteomes" id="UP000077115">
    <property type="component" value="Unassembled WGS sequence"/>
</dbReference>
<dbReference type="EMBL" id="DS022307">
    <property type="protein sequence ID" value="OAJ42151.1"/>
    <property type="molecule type" value="Genomic_DNA"/>
</dbReference>
<evidence type="ECO:0000313" key="5">
    <source>
        <dbReference type="Proteomes" id="UP000077115"/>
    </source>
</evidence>
<reference evidence="4 5" key="2">
    <citation type="submission" date="2016-05" db="EMBL/GenBank/DDBJ databases">
        <title>Lineage-specific infection strategies underlie the spectrum of fungal disease in amphibians.</title>
        <authorList>
            <person name="Cuomo C.A."/>
            <person name="Farrer R.A."/>
            <person name="James T."/>
            <person name="Longcore J."/>
            <person name="Birren B."/>
        </authorList>
    </citation>
    <scope>NUCLEOTIDE SEQUENCE [LARGE SCALE GENOMIC DNA]</scope>
    <source>
        <strain evidence="4 5">JEL423</strain>
    </source>
</reference>
<dbReference type="eggNOG" id="KOG1960">
    <property type="taxonomic scope" value="Eukaryota"/>
</dbReference>
<feature type="region of interest" description="Disordered" evidence="2">
    <location>
        <begin position="1"/>
        <end position="92"/>
    </location>
</feature>
<feature type="compositionally biased region" description="Polar residues" evidence="2">
    <location>
        <begin position="1"/>
        <end position="43"/>
    </location>
</feature>